<dbReference type="PANTHER" id="PTHR12357:SF92">
    <property type="entry name" value="YTH DOMAIN-CONTAINING FAMILY PROTEIN"/>
    <property type="match status" value="1"/>
</dbReference>
<dbReference type="PANTHER" id="PTHR12357">
    <property type="entry name" value="YTH YT521-B HOMOLOGY DOMAIN-CONTAINING"/>
    <property type="match status" value="1"/>
</dbReference>
<dbReference type="EMBL" id="PKPP01001394">
    <property type="protein sequence ID" value="PWA83080.1"/>
    <property type="molecule type" value="Genomic_DNA"/>
</dbReference>
<evidence type="ECO:0000313" key="2">
    <source>
        <dbReference type="EMBL" id="PWA83080.1"/>
    </source>
</evidence>
<dbReference type="GO" id="GO:0003729">
    <property type="term" value="F:mRNA binding"/>
    <property type="evidence" value="ECO:0007669"/>
    <property type="project" value="UniProtKB-UniRule"/>
</dbReference>
<dbReference type="GO" id="GO:0005737">
    <property type="term" value="C:cytoplasm"/>
    <property type="evidence" value="ECO:0007669"/>
    <property type="project" value="TreeGrafter"/>
</dbReference>
<dbReference type="OrthoDB" id="306690at2759"/>
<comment type="similarity">
    <text evidence="1">Belongs to the YTHDF family.</text>
</comment>
<evidence type="ECO:0000313" key="3">
    <source>
        <dbReference type="Proteomes" id="UP000245207"/>
    </source>
</evidence>
<protein>
    <recommendedName>
        <fullName evidence="1">YTH domain-containing family protein</fullName>
    </recommendedName>
</protein>
<comment type="function">
    <text evidence="1">Specifically recognizes and binds N6-methyladenosine (m6A)-containing RNAs, and regulates mRNA stability. M6A is a modification present at internal sites of mRNAs and some non-coding RNAs and plays a role in mRNA stability and processing.</text>
</comment>
<organism evidence="2 3">
    <name type="scientific">Artemisia annua</name>
    <name type="common">Sweet wormwood</name>
    <dbReference type="NCBI Taxonomy" id="35608"/>
    <lineage>
        <taxon>Eukaryota</taxon>
        <taxon>Viridiplantae</taxon>
        <taxon>Streptophyta</taxon>
        <taxon>Embryophyta</taxon>
        <taxon>Tracheophyta</taxon>
        <taxon>Spermatophyta</taxon>
        <taxon>Magnoliopsida</taxon>
        <taxon>eudicotyledons</taxon>
        <taxon>Gunneridae</taxon>
        <taxon>Pentapetalae</taxon>
        <taxon>asterids</taxon>
        <taxon>campanulids</taxon>
        <taxon>Asterales</taxon>
        <taxon>Asteraceae</taxon>
        <taxon>Asteroideae</taxon>
        <taxon>Anthemideae</taxon>
        <taxon>Artemisiinae</taxon>
        <taxon>Artemisia</taxon>
    </lineage>
</organism>
<comment type="caution">
    <text evidence="2">The sequence shown here is derived from an EMBL/GenBank/DDBJ whole genome shotgun (WGS) entry which is preliminary data.</text>
</comment>
<accession>A0A2U1PBH5</accession>
<dbReference type="STRING" id="35608.A0A2U1PBH5"/>
<proteinExistence type="inferred from homology"/>
<dbReference type="GO" id="GO:0061157">
    <property type="term" value="P:mRNA destabilization"/>
    <property type="evidence" value="ECO:0007669"/>
    <property type="project" value="TreeGrafter"/>
</dbReference>
<keyword evidence="3" id="KW-1185">Reference proteome</keyword>
<dbReference type="Proteomes" id="UP000245207">
    <property type="component" value="Unassembled WGS sequence"/>
</dbReference>
<keyword evidence="1" id="KW-0694">RNA-binding</keyword>
<dbReference type="AlphaFoldDB" id="A0A2U1PBH5"/>
<name>A0A2U1PBH5_ARTAN</name>
<evidence type="ECO:0000256" key="1">
    <source>
        <dbReference type="RuleBase" id="RU369095"/>
    </source>
</evidence>
<dbReference type="GO" id="GO:1990247">
    <property type="term" value="F:N6-methyladenosine-containing RNA reader activity"/>
    <property type="evidence" value="ECO:0007669"/>
    <property type="project" value="UniProtKB-UniRule"/>
</dbReference>
<dbReference type="InterPro" id="IPR045168">
    <property type="entry name" value="YTH_prot"/>
</dbReference>
<reference evidence="2 3" key="1">
    <citation type="journal article" date="2018" name="Mol. Plant">
        <title>The genome of Artemisia annua provides insight into the evolution of Asteraceae family and artemisinin biosynthesis.</title>
        <authorList>
            <person name="Shen Q."/>
            <person name="Zhang L."/>
            <person name="Liao Z."/>
            <person name="Wang S."/>
            <person name="Yan T."/>
            <person name="Shi P."/>
            <person name="Liu M."/>
            <person name="Fu X."/>
            <person name="Pan Q."/>
            <person name="Wang Y."/>
            <person name="Lv Z."/>
            <person name="Lu X."/>
            <person name="Zhang F."/>
            <person name="Jiang W."/>
            <person name="Ma Y."/>
            <person name="Chen M."/>
            <person name="Hao X."/>
            <person name="Li L."/>
            <person name="Tang Y."/>
            <person name="Lv G."/>
            <person name="Zhou Y."/>
            <person name="Sun X."/>
            <person name="Brodelius P.E."/>
            <person name="Rose J.K.C."/>
            <person name="Tang K."/>
        </authorList>
    </citation>
    <scope>NUCLEOTIDE SEQUENCE [LARGE SCALE GENOMIC DNA]</scope>
    <source>
        <strain evidence="3">cv. Huhao1</strain>
        <tissue evidence="2">Leaf</tissue>
    </source>
</reference>
<sequence>MFVEGCVVQMGVEFASFIFQKVCTFADTSLLYGKVFWMTYRCLTKSITMPLSSKLMGMFGMRNHSSVSVGQSITFARGYAHKQKVGRMCINTPGYGYLQSPYNQYNPYIPGAVMATDGSYVATQQYYMPSYENGTSSPMVVQPGLETYTSGTTDYSWSISYEFKRCFKSNKLNGFGKVAHGFESNGGHVNKFAPNVGVTYNSVSGPASSQMLQGRGAQATGNLTNGRTVSNYSQLKVTLPATNGVSNFVSSLKVTIEVNGTPNALTEQNRGPRSRTTASSTHLRVKAYSRARDQYNKDDFPIDYVNAKFFVIKSYNVSRIDLDSVGCPICEDSIETSQHLFVNCTIAKSLWSMVAVWWGFNDYPKILADLLSWGDKLVPKLCNPCLALASQVLVKPSSNKTIRCSKKYLCEDEIVRVN</sequence>
<gene>
    <name evidence="2" type="ORF">CTI12_AA172310</name>
</gene>